<reference evidence="10 11" key="1">
    <citation type="submission" date="2020-08" db="EMBL/GenBank/DDBJ databases">
        <title>Edaphobacter telluris sp. nov. and Acidobacterium dinghuensis sp. nov., two acidobacteria isolated from forest soil.</title>
        <authorList>
            <person name="Fu J."/>
            <person name="Qiu L."/>
        </authorList>
    </citation>
    <scope>NUCLEOTIDE SEQUENCE [LARGE SCALE GENOMIC DNA]</scope>
    <source>
        <strain evidence="10">4Y35</strain>
    </source>
</reference>
<dbReference type="Pfam" id="PF03150">
    <property type="entry name" value="CCP_MauG"/>
    <property type="match status" value="1"/>
</dbReference>
<dbReference type="InterPro" id="IPR051395">
    <property type="entry name" value="Cytochrome_c_Peroxidase/MauG"/>
</dbReference>
<dbReference type="PANTHER" id="PTHR30600:SF10">
    <property type="entry name" value="BLL6722 PROTEIN"/>
    <property type="match status" value="1"/>
</dbReference>
<evidence type="ECO:0000256" key="3">
    <source>
        <dbReference type="ARBA" id="ARBA00022723"/>
    </source>
</evidence>
<dbReference type="PANTHER" id="PTHR30600">
    <property type="entry name" value="CYTOCHROME C PEROXIDASE-RELATED"/>
    <property type="match status" value="1"/>
</dbReference>
<dbReference type="InterPro" id="IPR004852">
    <property type="entry name" value="Di-haem_cyt_c_peroxidsae"/>
</dbReference>
<name>A0A7G8BEB8_9BACT</name>
<dbReference type="GO" id="GO:0020037">
    <property type="term" value="F:heme binding"/>
    <property type="evidence" value="ECO:0007669"/>
    <property type="project" value="InterPro"/>
</dbReference>
<dbReference type="InterPro" id="IPR036909">
    <property type="entry name" value="Cyt_c-like_dom_sf"/>
</dbReference>
<keyword evidence="11" id="KW-1185">Reference proteome</keyword>
<evidence type="ECO:0000313" key="10">
    <source>
        <dbReference type="EMBL" id="QNI30888.1"/>
    </source>
</evidence>
<dbReference type="KEGG" id="adin:H7849_17440"/>
<evidence type="ECO:0000256" key="5">
    <source>
        <dbReference type="ARBA" id="ARBA00023002"/>
    </source>
</evidence>
<keyword evidence="3 7" id="KW-0479">Metal-binding</keyword>
<feature type="domain" description="Cytochrome c" evidence="9">
    <location>
        <begin position="305"/>
        <end position="529"/>
    </location>
</feature>
<evidence type="ECO:0000256" key="2">
    <source>
        <dbReference type="ARBA" id="ARBA00022617"/>
    </source>
</evidence>
<dbReference type="EMBL" id="CP060394">
    <property type="protein sequence ID" value="QNI30888.1"/>
    <property type="molecule type" value="Genomic_DNA"/>
</dbReference>
<feature type="signal peptide" evidence="8">
    <location>
        <begin position="1"/>
        <end position="23"/>
    </location>
</feature>
<evidence type="ECO:0000256" key="6">
    <source>
        <dbReference type="ARBA" id="ARBA00023004"/>
    </source>
</evidence>
<keyword evidence="6 7" id="KW-0408">Iron</keyword>
<protein>
    <recommendedName>
        <fullName evidence="9">Cytochrome c domain-containing protein</fullName>
    </recommendedName>
</protein>
<evidence type="ECO:0000256" key="7">
    <source>
        <dbReference type="PROSITE-ProRule" id="PRU00433"/>
    </source>
</evidence>
<dbReference type="RefSeq" id="WP_186741083.1">
    <property type="nucleotide sequence ID" value="NZ_CP060394.1"/>
</dbReference>
<evidence type="ECO:0000256" key="4">
    <source>
        <dbReference type="ARBA" id="ARBA00022729"/>
    </source>
</evidence>
<proteinExistence type="predicted"/>
<evidence type="ECO:0000256" key="8">
    <source>
        <dbReference type="SAM" id="SignalP"/>
    </source>
</evidence>
<comment type="subcellular location">
    <subcellularLocation>
        <location evidence="1">Cell envelope</location>
    </subcellularLocation>
</comment>
<dbReference type="Proteomes" id="UP000515312">
    <property type="component" value="Chromosome"/>
</dbReference>
<dbReference type="InterPro" id="IPR009056">
    <property type="entry name" value="Cyt_c-like_dom"/>
</dbReference>
<accession>A0A7G8BEB8</accession>
<keyword evidence="5" id="KW-0560">Oxidoreductase</keyword>
<organism evidence="10 11">
    <name type="scientific">Alloacidobacterium dinghuense</name>
    <dbReference type="NCBI Taxonomy" id="2763107"/>
    <lineage>
        <taxon>Bacteria</taxon>
        <taxon>Pseudomonadati</taxon>
        <taxon>Acidobacteriota</taxon>
        <taxon>Terriglobia</taxon>
        <taxon>Terriglobales</taxon>
        <taxon>Acidobacteriaceae</taxon>
        <taxon>Alloacidobacterium</taxon>
    </lineage>
</organism>
<dbReference type="SUPFAM" id="SSF46626">
    <property type="entry name" value="Cytochrome c"/>
    <property type="match status" value="2"/>
</dbReference>
<keyword evidence="4 8" id="KW-0732">Signal</keyword>
<evidence type="ECO:0000259" key="9">
    <source>
        <dbReference type="PROSITE" id="PS51007"/>
    </source>
</evidence>
<dbReference type="GO" id="GO:0004130">
    <property type="term" value="F:cytochrome-c peroxidase activity"/>
    <property type="evidence" value="ECO:0007669"/>
    <property type="project" value="TreeGrafter"/>
</dbReference>
<dbReference type="GO" id="GO:0009055">
    <property type="term" value="F:electron transfer activity"/>
    <property type="evidence" value="ECO:0007669"/>
    <property type="project" value="InterPro"/>
</dbReference>
<evidence type="ECO:0000313" key="11">
    <source>
        <dbReference type="Proteomes" id="UP000515312"/>
    </source>
</evidence>
<dbReference type="AlphaFoldDB" id="A0A7G8BEB8"/>
<sequence length="573" mass="61628">MALAAACVTIAVAMFISSHIVHGQSAPTVYNPYPPGILPADLNSEIARVQREIKGIESHYLAAWHALPPPNLQGNPPTLQDSGYAAVRILGGLLNYDLNISPFKNIACSSCHMPYAGFSGPIPSVNLTMIAYPGTVHFRAGKRTAQRYTYSSRFPVLEYNSTQAAFFGGNFWDARSTGYKLQSADAEQAQHPPVDTQEMGFPDTACIAFRLSTAEYLPLFETVWGDSFDIAWPSDTATICATPGGAATFGGSATPIQLSAGDRTKANNIYDHWGQSISFLESSDDVSPFTSKFDAYLAGKYTLTADEKAGYNLFRGKANCNSCHLDGRSTAPSPTAPSARDTGTAASTAPVFTCFGYANLGLPKNPRDAFYYQTTPDSFGFTANPAGFTYTDFGLGTFLRSGFGAAPNPNSAWRQFAASSDGQMQTSTARDVALAPPQCPTTEAPGPYFQKEFFHNGYIKSLKQLVHFYNTRDKYRMAVESGECPAGTVERVTCWPAAEVPQNQDMTIGDLGLTDTEENQIVAFLQTLSDGFTKPYPFVGTYTGACMTGGTAATQGNSTLIPASVLRQLAKQQ</sequence>
<dbReference type="GO" id="GO:0046872">
    <property type="term" value="F:metal ion binding"/>
    <property type="evidence" value="ECO:0007669"/>
    <property type="project" value="UniProtKB-KW"/>
</dbReference>
<gene>
    <name evidence="10" type="ORF">H7849_17440</name>
</gene>
<evidence type="ECO:0000256" key="1">
    <source>
        <dbReference type="ARBA" id="ARBA00004196"/>
    </source>
</evidence>
<dbReference type="Gene3D" id="1.10.760.10">
    <property type="entry name" value="Cytochrome c-like domain"/>
    <property type="match status" value="2"/>
</dbReference>
<dbReference type="PROSITE" id="PS51007">
    <property type="entry name" value="CYTC"/>
    <property type="match status" value="1"/>
</dbReference>
<keyword evidence="2 7" id="KW-0349">Heme</keyword>
<dbReference type="GO" id="GO:0030313">
    <property type="term" value="C:cell envelope"/>
    <property type="evidence" value="ECO:0007669"/>
    <property type="project" value="UniProtKB-SubCell"/>
</dbReference>
<feature type="chain" id="PRO_5028975291" description="Cytochrome c domain-containing protein" evidence="8">
    <location>
        <begin position="24"/>
        <end position="573"/>
    </location>
</feature>